<dbReference type="EMBL" id="KV878336">
    <property type="protein sequence ID" value="OJJ51096.1"/>
    <property type="molecule type" value="Genomic_DNA"/>
</dbReference>
<accession>A0A1L9SVC7</accession>
<dbReference type="InterPro" id="IPR016461">
    <property type="entry name" value="COMT-like"/>
</dbReference>
<dbReference type="InterPro" id="IPR029063">
    <property type="entry name" value="SAM-dependent_MTases_sf"/>
</dbReference>
<dbReference type="VEuPathDB" id="FungiDB:ASPZODRAFT_57439"/>
<dbReference type="GO" id="GO:0032259">
    <property type="term" value="P:methylation"/>
    <property type="evidence" value="ECO:0007669"/>
    <property type="project" value="UniProtKB-KW"/>
</dbReference>
<dbReference type="Gene3D" id="3.40.50.150">
    <property type="entry name" value="Vaccinia Virus protein VP39"/>
    <property type="match status" value="1"/>
</dbReference>
<dbReference type="PANTHER" id="PTHR43712">
    <property type="entry name" value="PUTATIVE (AFU_ORTHOLOGUE AFUA_4G14580)-RELATED"/>
    <property type="match status" value="1"/>
</dbReference>
<sequence>MWIRRLPSLCFTHVVAPLSSKVIPPNRKLRLTSQNHPKSQVEILADQVSVNAATLTAFLQSENLPTPSFERDAPIVVLPASAPAHVKAARQALIEAAFKTFQLAVGPSEYIINLNIAIQEAASLHWLTHFGIFAMVPVEGSISYQALAAKANVSVKQLKTVARMAMTSNVFYEPEAGEIAHTATSAMLATHPNFHDWAVFMCESSIPSASRLVEACERWPGSVKKNETAHNIAFDTDLPFFDYLATQPEKEKQFARYMKNVTSGEGTAIRHLVNGFDWASLGQATVVDVGGSTGNAAITLAHEFPELSFIVEDLPANAEMGEATLCETEPTLVERVKFLAHDFFQRQPVNGAQVYLLRAILHDWPYEEATTILRNLAVAMTPGVSRILIMDTVLPPPGSLPATQERLLRLRDMAMLQGFNALERDMDDWMALLRKADKRLSLMNVVQPAGSVMSVLEVALDN</sequence>
<evidence type="ECO:0000256" key="1">
    <source>
        <dbReference type="ARBA" id="ARBA00022603"/>
    </source>
</evidence>
<evidence type="ECO:0000256" key="2">
    <source>
        <dbReference type="ARBA" id="ARBA00022679"/>
    </source>
</evidence>
<dbReference type="RefSeq" id="XP_022585606.1">
    <property type="nucleotide sequence ID" value="XM_022728683.1"/>
</dbReference>
<evidence type="ECO:0000259" key="4">
    <source>
        <dbReference type="Pfam" id="PF00891"/>
    </source>
</evidence>
<dbReference type="Proteomes" id="UP000184188">
    <property type="component" value="Unassembled WGS sequence"/>
</dbReference>
<dbReference type="Pfam" id="PF00891">
    <property type="entry name" value="Methyltransf_2"/>
    <property type="match status" value="1"/>
</dbReference>
<keyword evidence="3" id="KW-0949">S-adenosyl-L-methionine</keyword>
<evidence type="ECO:0000313" key="5">
    <source>
        <dbReference type="EMBL" id="OJJ51096.1"/>
    </source>
</evidence>
<proteinExistence type="predicted"/>
<protein>
    <recommendedName>
        <fullName evidence="4">O-methyltransferase C-terminal domain-containing protein</fullName>
    </recommendedName>
</protein>
<organism evidence="5 6">
    <name type="scientific">Penicilliopsis zonata CBS 506.65</name>
    <dbReference type="NCBI Taxonomy" id="1073090"/>
    <lineage>
        <taxon>Eukaryota</taxon>
        <taxon>Fungi</taxon>
        <taxon>Dikarya</taxon>
        <taxon>Ascomycota</taxon>
        <taxon>Pezizomycotina</taxon>
        <taxon>Eurotiomycetes</taxon>
        <taxon>Eurotiomycetidae</taxon>
        <taxon>Eurotiales</taxon>
        <taxon>Aspergillaceae</taxon>
        <taxon>Penicilliopsis</taxon>
    </lineage>
</organism>
<gene>
    <name evidence="5" type="ORF">ASPZODRAFT_57439</name>
</gene>
<dbReference type="OrthoDB" id="1606438at2759"/>
<dbReference type="InterPro" id="IPR001077">
    <property type="entry name" value="COMT_C"/>
</dbReference>
<dbReference type="InterPro" id="IPR036390">
    <property type="entry name" value="WH_DNA-bd_sf"/>
</dbReference>
<keyword evidence="2" id="KW-0808">Transferase</keyword>
<dbReference type="SUPFAM" id="SSF53335">
    <property type="entry name" value="S-adenosyl-L-methionine-dependent methyltransferases"/>
    <property type="match status" value="1"/>
</dbReference>
<evidence type="ECO:0000256" key="3">
    <source>
        <dbReference type="ARBA" id="ARBA00022691"/>
    </source>
</evidence>
<dbReference type="PROSITE" id="PS51683">
    <property type="entry name" value="SAM_OMT_II"/>
    <property type="match status" value="1"/>
</dbReference>
<dbReference type="SUPFAM" id="SSF46785">
    <property type="entry name" value="Winged helix' DNA-binding domain"/>
    <property type="match status" value="1"/>
</dbReference>
<dbReference type="STRING" id="1073090.A0A1L9SVC7"/>
<name>A0A1L9SVC7_9EURO</name>
<dbReference type="GeneID" id="34615147"/>
<dbReference type="GO" id="GO:0044550">
    <property type="term" value="P:secondary metabolite biosynthetic process"/>
    <property type="evidence" value="ECO:0007669"/>
    <property type="project" value="UniProtKB-ARBA"/>
</dbReference>
<dbReference type="PANTHER" id="PTHR43712:SF19">
    <property type="entry name" value="DUAL O-METHYLTRANSFERASE_FAD-DEPENDENT MONOOXYGENASE ELCB"/>
    <property type="match status" value="1"/>
</dbReference>
<keyword evidence="6" id="KW-1185">Reference proteome</keyword>
<dbReference type="AlphaFoldDB" id="A0A1L9SVC7"/>
<dbReference type="Gene3D" id="1.10.10.10">
    <property type="entry name" value="Winged helix-like DNA-binding domain superfamily/Winged helix DNA-binding domain"/>
    <property type="match status" value="1"/>
</dbReference>
<dbReference type="InterPro" id="IPR036388">
    <property type="entry name" value="WH-like_DNA-bd_sf"/>
</dbReference>
<keyword evidence="1" id="KW-0489">Methyltransferase</keyword>
<evidence type="ECO:0000313" key="6">
    <source>
        <dbReference type="Proteomes" id="UP000184188"/>
    </source>
</evidence>
<dbReference type="GO" id="GO:0008171">
    <property type="term" value="F:O-methyltransferase activity"/>
    <property type="evidence" value="ECO:0007669"/>
    <property type="project" value="InterPro"/>
</dbReference>
<feature type="domain" description="O-methyltransferase C-terminal" evidence="4">
    <location>
        <begin position="226"/>
        <end position="436"/>
    </location>
</feature>
<reference evidence="6" key="1">
    <citation type="journal article" date="2017" name="Genome Biol.">
        <title>Comparative genomics reveals high biological diversity and specific adaptations in the industrially and medically important fungal genus Aspergillus.</title>
        <authorList>
            <person name="de Vries R.P."/>
            <person name="Riley R."/>
            <person name="Wiebenga A."/>
            <person name="Aguilar-Osorio G."/>
            <person name="Amillis S."/>
            <person name="Uchima C.A."/>
            <person name="Anderluh G."/>
            <person name="Asadollahi M."/>
            <person name="Askin M."/>
            <person name="Barry K."/>
            <person name="Battaglia E."/>
            <person name="Bayram O."/>
            <person name="Benocci T."/>
            <person name="Braus-Stromeyer S.A."/>
            <person name="Caldana C."/>
            <person name="Canovas D."/>
            <person name="Cerqueira G.C."/>
            <person name="Chen F."/>
            <person name="Chen W."/>
            <person name="Choi C."/>
            <person name="Clum A."/>
            <person name="Dos Santos R.A."/>
            <person name="Damasio A.R."/>
            <person name="Diallinas G."/>
            <person name="Emri T."/>
            <person name="Fekete E."/>
            <person name="Flipphi M."/>
            <person name="Freyberg S."/>
            <person name="Gallo A."/>
            <person name="Gournas C."/>
            <person name="Habgood R."/>
            <person name="Hainaut M."/>
            <person name="Harispe M.L."/>
            <person name="Henrissat B."/>
            <person name="Hilden K.S."/>
            <person name="Hope R."/>
            <person name="Hossain A."/>
            <person name="Karabika E."/>
            <person name="Karaffa L."/>
            <person name="Karanyi Z."/>
            <person name="Krasevec N."/>
            <person name="Kuo A."/>
            <person name="Kusch H."/>
            <person name="LaButti K."/>
            <person name="Lagendijk E.L."/>
            <person name="Lapidus A."/>
            <person name="Levasseur A."/>
            <person name="Lindquist E."/>
            <person name="Lipzen A."/>
            <person name="Logrieco A.F."/>
            <person name="MacCabe A."/>
            <person name="Maekelae M.R."/>
            <person name="Malavazi I."/>
            <person name="Melin P."/>
            <person name="Meyer V."/>
            <person name="Mielnichuk N."/>
            <person name="Miskei M."/>
            <person name="Molnar A.P."/>
            <person name="Mule G."/>
            <person name="Ngan C.Y."/>
            <person name="Orejas M."/>
            <person name="Orosz E."/>
            <person name="Ouedraogo J.P."/>
            <person name="Overkamp K.M."/>
            <person name="Park H.-S."/>
            <person name="Perrone G."/>
            <person name="Piumi F."/>
            <person name="Punt P.J."/>
            <person name="Ram A.F."/>
            <person name="Ramon A."/>
            <person name="Rauscher S."/>
            <person name="Record E."/>
            <person name="Riano-Pachon D.M."/>
            <person name="Robert V."/>
            <person name="Roehrig J."/>
            <person name="Ruller R."/>
            <person name="Salamov A."/>
            <person name="Salih N.S."/>
            <person name="Samson R.A."/>
            <person name="Sandor E."/>
            <person name="Sanguinetti M."/>
            <person name="Schuetze T."/>
            <person name="Sepcic K."/>
            <person name="Shelest E."/>
            <person name="Sherlock G."/>
            <person name="Sophianopoulou V."/>
            <person name="Squina F.M."/>
            <person name="Sun H."/>
            <person name="Susca A."/>
            <person name="Todd R.B."/>
            <person name="Tsang A."/>
            <person name="Unkles S.E."/>
            <person name="van de Wiele N."/>
            <person name="van Rossen-Uffink D."/>
            <person name="Oliveira J.V."/>
            <person name="Vesth T.C."/>
            <person name="Visser J."/>
            <person name="Yu J.-H."/>
            <person name="Zhou M."/>
            <person name="Andersen M.R."/>
            <person name="Archer D.B."/>
            <person name="Baker S.E."/>
            <person name="Benoit I."/>
            <person name="Brakhage A.A."/>
            <person name="Braus G.H."/>
            <person name="Fischer R."/>
            <person name="Frisvad J.C."/>
            <person name="Goldman G.H."/>
            <person name="Houbraken J."/>
            <person name="Oakley B."/>
            <person name="Pocsi I."/>
            <person name="Scazzocchio C."/>
            <person name="Seiboth B."/>
            <person name="vanKuyk P.A."/>
            <person name="Wortman J."/>
            <person name="Dyer P.S."/>
            <person name="Grigoriev I.V."/>
        </authorList>
    </citation>
    <scope>NUCLEOTIDE SEQUENCE [LARGE SCALE GENOMIC DNA]</scope>
    <source>
        <strain evidence="6">CBS 506.65</strain>
    </source>
</reference>